<dbReference type="InterPro" id="IPR008969">
    <property type="entry name" value="CarboxyPept-like_regulatory"/>
</dbReference>
<proteinExistence type="predicted"/>
<evidence type="ECO:0000313" key="3">
    <source>
        <dbReference type="Proteomes" id="UP000007435"/>
    </source>
</evidence>
<dbReference type="SUPFAM" id="SSF49464">
    <property type="entry name" value="Carboxypeptidase regulatory domain-like"/>
    <property type="match status" value="1"/>
</dbReference>
<feature type="signal peptide" evidence="1">
    <location>
        <begin position="1"/>
        <end position="35"/>
    </location>
</feature>
<evidence type="ECO:0008006" key="4">
    <source>
        <dbReference type="Google" id="ProtNLM"/>
    </source>
</evidence>
<dbReference type="Proteomes" id="UP000007435">
    <property type="component" value="Chromosome"/>
</dbReference>
<name>E4RX35_LEAB4</name>
<accession>E4RX35</accession>
<evidence type="ECO:0000256" key="1">
    <source>
        <dbReference type="SAM" id="SignalP"/>
    </source>
</evidence>
<organism evidence="2 3">
    <name type="scientific">Leadbetterella byssophila (strain DSM 17132 / JCM 16389 / KACC 11308 / NBRC 106382 / 4M15)</name>
    <dbReference type="NCBI Taxonomy" id="649349"/>
    <lineage>
        <taxon>Bacteria</taxon>
        <taxon>Pseudomonadati</taxon>
        <taxon>Bacteroidota</taxon>
        <taxon>Cytophagia</taxon>
        <taxon>Cytophagales</taxon>
        <taxon>Leadbetterellaceae</taxon>
        <taxon>Leadbetterella</taxon>
    </lineage>
</organism>
<dbReference type="EMBL" id="CP002305">
    <property type="protein sequence ID" value="ADQ18074.1"/>
    <property type="molecule type" value="Genomic_DNA"/>
</dbReference>
<sequence length="284" mass="32493">MVSRKFKPPNDFARSSVTMKKLISLVLFSFSIASAQQIAYTVKDQEGKPLPYVSIQVNDRYGILTDNAGKFTLYNYEKPQHLLFEKVGFSSLNITHDKLNQVVVLEKLPEKALTPLIQGTKVLNLGYSKKQKLIKDIRFRANYNYEAGITLPYETRYKSMLLAKVRLMVYFPEKTSFPLRLNVYSLDSKGAPARNLLHKEIIFQAPNTKQWTEISLEEQGIPFPESGVALTVELLNPQMSRVRNSRPIFAGFEHPFVFRYELVEGWIAGKGETYAMELEVKGKL</sequence>
<reference evidence="2 3" key="2">
    <citation type="journal article" date="2011" name="Stand. Genomic Sci.">
        <title>Complete genome sequence of Leadbetterella byssophila type strain (4M15).</title>
        <authorList>
            <person name="Abt B."/>
            <person name="Teshima H."/>
            <person name="Lucas S."/>
            <person name="Lapidus A."/>
            <person name="Del Rio T.G."/>
            <person name="Nolan M."/>
            <person name="Tice H."/>
            <person name="Cheng J.F."/>
            <person name="Pitluck S."/>
            <person name="Liolios K."/>
            <person name="Pagani I."/>
            <person name="Ivanova N."/>
            <person name="Mavromatis K."/>
            <person name="Pati A."/>
            <person name="Tapia R."/>
            <person name="Han C."/>
            <person name="Goodwin L."/>
            <person name="Chen A."/>
            <person name="Palaniappan K."/>
            <person name="Land M."/>
            <person name="Hauser L."/>
            <person name="Chang Y.J."/>
            <person name="Jeffries C.D."/>
            <person name="Rohde M."/>
            <person name="Goker M."/>
            <person name="Tindall B.J."/>
            <person name="Detter J.C."/>
            <person name="Woyke T."/>
            <person name="Bristow J."/>
            <person name="Eisen J.A."/>
            <person name="Markowitz V."/>
            <person name="Hugenholtz P."/>
            <person name="Klenk H.P."/>
            <person name="Kyrpides N.C."/>
        </authorList>
    </citation>
    <scope>NUCLEOTIDE SEQUENCE [LARGE SCALE GENOMIC DNA]</scope>
    <source>
        <strain evidence="3">DSM 17132 / JCM 16389 / KACC 11308 / NBRC 106382 / 4M15</strain>
    </source>
</reference>
<dbReference type="HOGENOM" id="CLU_902401_0_0_10"/>
<dbReference type="AlphaFoldDB" id="E4RX35"/>
<feature type="chain" id="PRO_5003188240" description="TonB-dependent receptor plug" evidence="1">
    <location>
        <begin position="36"/>
        <end position="284"/>
    </location>
</feature>
<keyword evidence="3" id="KW-1185">Reference proteome</keyword>
<dbReference type="STRING" id="649349.Lbys_2400"/>
<reference key="1">
    <citation type="submission" date="2010-11" db="EMBL/GenBank/DDBJ databases">
        <title>The complete genome of Leadbetterella byssophila DSM 17132.</title>
        <authorList>
            <consortium name="US DOE Joint Genome Institute (JGI-PGF)"/>
            <person name="Lucas S."/>
            <person name="Copeland A."/>
            <person name="Lapidus A."/>
            <person name="Glavina del Rio T."/>
            <person name="Dalin E."/>
            <person name="Tice H."/>
            <person name="Bruce D."/>
            <person name="Goodwin L."/>
            <person name="Pitluck S."/>
            <person name="Kyrpides N."/>
            <person name="Mavromatis K."/>
            <person name="Ivanova N."/>
            <person name="Teshima H."/>
            <person name="Brettin T."/>
            <person name="Detter J.C."/>
            <person name="Han C."/>
            <person name="Tapia R."/>
            <person name="Land M."/>
            <person name="Hauser L."/>
            <person name="Markowitz V."/>
            <person name="Cheng J.-F."/>
            <person name="Hugenholtz P."/>
            <person name="Woyke T."/>
            <person name="Wu D."/>
            <person name="Tindall B."/>
            <person name="Pomrenke H.G."/>
            <person name="Brambilla E."/>
            <person name="Klenk H.-P."/>
            <person name="Eisen J.A."/>
        </authorList>
    </citation>
    <scope>NUCLEOTIDE SEQUENCE [LARGE SCALE GENOMIC DNA]</scope>
    <source>
        <strain>DSM 17132</strain>
    </source>
</reference>
<dbReference type="KEGG" id="lby:Lbys_2400"/>
<evidence type="ECO:0000313" key="2">
    <source>
        <dbReference type="EMBL" id="ADQ18074.1"/>
    </source>
</evidence>
<keyword evidence="1" id="KW-0732">Signal</keyword>
<protein>
    <recommendedName>
        <fullName evidence="4">TonB-dependent receptor plug</fullName>
    </recommendedName>
</protein>
<gene>
    <name evidence="2" type="ordered locus">Lbys_2400</name>
</gene>